<organism evidence="1 2">
    <name type="scientific">Strongylus vulgaris</name>
    <name type="common">Blood worm</name>
    <dbReference type="NCBI Taxonomy" id="40348"/>
    <lineage>
        <taxon>Eukaryota</taxon>
        <taxon>Metazoa</taxon>
        <taxon>Ecdysozoa</taxon>
        <taxon>Nematoda</taxon>
        <taxon>Chromadorea</taxon>
        <taxon>Rhabditida</taxon>
        <taxon>Rhabditina</taxon>
        <taxon>Rhabditomorpha</taxon>
        <taxon>Strongyloidea</taxon>
        <taxon>Strongylidae</taxon>
        <taxon>Strongylus</taxon>
    </lineage>
</organism>
<protein>
    <submittedName>
        <fullName evidence="1">Uncharacterized protein</fullName>
    </submittedName>
</protein>
<reference evidence="1 2" key="1">
    <citation type="submission" date="2018-11" db="EMBL/GenBank/DDBJ databases">
        <authorList>
            <consortium name="Pathogen Informatics"/>
        </authorList>
    </citation>
    <scope>NUCLEOTIDE SEQUENCE [LARGE SCALE GENOMIC DNA]</scope>
</reference>
<dbReference type="AlphaFoldDB" id="A0A3P7J047"/>
<dbReference type="EMBL" id="UYYB01103128">
    <property type="protein sequence ID" value="VDM78850.1"/>
    <property type="molecule type" value="Genomic_DNA"/>
</dbReference>
<name>A0A3P7J047_STRVU</name>
<evidence type="ECO:0000313" key="1">
    <source>
        <dbReference type="EMBL" id="VDM78850.1"/>
    </source>
</evidence>
<keyword evidence="2" id="KW-1185">Reference proteome</keyword>
<evidence type="ECO:0000313" key="2">
    <source>
        <dbReference type="Proteomes" id="UP000270094"/>
    </source>
</evidence>
<accession>A0A3P7J047</accession>
<dbReference type="Proteomes" id="UP000270094">
    <property type="component" value="Unassembled WGS sequence"/>
</dbReference>
<sequence>MLLLRSTASYLGGEPAVVVEPPHLHVPVEPPHIHVPVAHAHFAPIPPIVPFTQVAPVASLPAIPVASALDHHTVSTQNHIIHLFSKGSINTLRN</sequence>
<gene>
    <name evidence="1" type="ORF">SVUK_LOCUS13848</name>
</gene>
<proteinExistence type="predicted"/>